<dbReference type="EMBL" id="SPHZ02000001">
    <property type="protein sequence ID" value="KAF0933603.1"/>
    <property type="molecule type" value="Genomic_DNA"/>
</dbReference>
<keyword evidence="3" id="KW-1185">Reference proteome</keyword>
<sequence>MDQVRGVGEKGTGARAAHGDPEKSAHTSVTGATKAGCTGLRKATVLSERGHTSMSTEGIGLGSGGEELTNGKVRWRWRRGKRGDQGRAEEKWCEEALCSGFGEWMQGARR</sequence>
<protein>
    <submittedName>
        <fullName evidence="2">Uncharacterized protein</fullName>
    </submittedName>
</protein>
<accession>A0A6G1F9T2</accession>
<organism evidence="2 3">
    <name type="scientific">Oryza meyeriana var. granulata</name>
    <dbReference type="NCBI Taxonomy" id="110450"/>
    <lineage>
        <taxon>Eukaryota</taxon>
        <taxon>Viridiplantae</taxon>
        <taxon>Streptophyta</taxon>
        <taxon>Embryophyta</taxon>
        <taxon>Tracheophyta</taxon>
        <taxon>Spermatophyta</taxon>
        <taxon>Magnoliopsida</taxon>
        <taxon>Liliopsida</taxon>
        <taxon>Poales</taxon>
        <taxon>Poaceae</taxon>
        <taxon>BOP clade</taxon>
        <taxon>Oryzoideae</taxon>
        <taxon>Oryzeae</taxon>
        <taxon>Oryzinae</taxon>
        <taxon>Oryza</taxon>
        <taxon>Oryza meyeriana</taxon>
    </lineage>
</organism>
<name>A0A6G1F9T2_9ORYZ</name>
<reference evidence="2 3" key="1">
    <citation type="submission" date="2019-11" db="EMBL/GenBank/DDBJ databases">
        <title>Whole genome sequence of Oryza granulata.</title>
        <authorList>
            <person name="Li W."/>
        </authorList>
    </citation>
    <scope>NUCLEOTIDE SEQUENCE [LARGE SCALE GENOMIC DNA]</scope>
    <source>
        <strain evidence="3">cv. Menghai</strain>
        <tissue evidence="2">Leaf</tissue>
    </source>
</reference>
<evidence type="ECO:0000313" key="3">
    <source>
        <dbReference type="Proteomes" id="UP000479710"/>
    </source>
</evidence>
<dbReference type="AlphaFoldDB" id="A0A6G1F9T2"/>
<feature type="region of interest" description="Disordered" evidence="1">
    <location>
        <begin position="1"/>
        <end position="68"/>
    </location>
</feature>
<gene>
    <name evidence="2" type="ORF">E2562_018845</name>
</gene>
<dbReference type="Proteomes" id="UP000479710">
    <property type="component" value="Unassembled WGS sequence"/>
</dbReference>
<evidence type="ECO:0000313" key="2">
    <source>
        <dbReference type="EMBL" id="KAF0933603.1"/>
    </source>
</evidence>
<proteinExistence type="predicted"/>
<comment type="caution">
    <text evidence="2">The sequence shown here is derived from an EMBL/GenBank/DDBJ whole genome shotgun (WGS) entry which is preliminary data.</text>
</comment>
<evidence type="ECO:0000256" key="1">
    <source>
        <dbReference type="SAM" id="MobiDB-lite"/>
    </source>
</evidence>